<organism evidence="1 2">
    <name type="scientific">Gordonia phage Woes</name>
    <dbReference type="NCBI Taxonomy" id="1838084"/>
    <lineage>
        <taxon>Viruses</taxon>
        <taxon>Duplodnaviria</taxon>
        <taxon>Heunggongvirae</taxon>
        <taxon>Uroviricota</taxon>
        <taxon>Caudoviricetes</taxon>
        <taxon>Woesvirus</taxon>
        <taxon>Woesvirus woes</taxon>
    </lineage>
</organism>
<name>A0A161HT23_9CAUD</name>
<dbReference type="GeneID" id="28801418"/>
<dbReference type="Proteomes" id="UP000203182">
    <property type="component" value="Segment"/>
</dbReference>
<dbReference type="OrthoDB" id="26181at10239"/>
<reference evidence="2" key="1">
    <citation type="submission" date="2016-03" db="EMBL/GenBank/DDBJ databases">
        <authorList>
            <person name="Ploux O."/>
        </authorList>
    </citation>
    <scope>NUCLEOTIDE SEQUENCE [LARGE SCALE GENOMIC DNA]</scope>
</reference>
<accession>A0A161HT23</accession>
<sequence>MSITIPQAPENVVWTGTEIFGDCRYVYVRFEDHSVSIAAPQSIRTMMLQLQQESMKRRTPEGNGGAYALLLNPWAAEQVYNYCNALMFGVTRAGVNMEEVCSRHWKPIRTADQSAITPV</sequence>
<dbReference type="RefSeq" id="YP_009273452.1">
    <property type="nucleotide sequence ID" value="NC_030905.1"/>
</dbReference>
<evidence type="ECO:0000313" key="2">
    <source>
        <dbReference type="Proteomes" id="UP000203182"/>
    </source>
</evidence>
<dbReference type="KEGG" id="vg:28801418"/>
<keyword evidence="2" id="KW-1185">Reference proteome</keyword>
<gene>
    <name evidence="1" type="primary">62</name>
    <name evidence="1" type="ORF">PBI_WOES_62</name>
</gene>
<proteinExistence type="predicted"/>
<evidence type="ECO:0000313" key="1">
    <source>
        <dbReference type="EMBL" id="ANA85833.1"/>
    </source>
</evidence>
<protein>
    <submittedName>
        <fullName evidence="1">Uncharacterized protein</fullName>
    </submittedName>
</protein>
<dbReference type="EMBL" id="KU998240">
    <property type="protein sequence ID" value="ANA85833.1"/>
    <property type="molecule type" value="Genomic_DNA"/>
</dbReference>